<feature type="coiled-coil region" evidence="6">
    <location>
        <begin position="259"/>
        <end position="286"/>
    </location>
</feature>
<keyword evidence="3" id="KW-0808">Transferase</keyword>
<dbReference type="CDD" id="cd00082">
    <property type="entry name" value="HisKA"/>
    <property type="match status" value="1"/>
</dbReference>
<evidence type="ECO:0000256" key="1">
    <source>
        <dbReference type="ARBA" id="ARBA00000085"/>
    </source>
</evidence>
<dbReference type="Proteomes" id="UP000654345">
    <property type="component" value="Unassembled WGS sequence"/>
</dbReference>
<comment type="catalytic activity">
    <reaction evidence="1">
        <text>ATP + protein L-histidine = ADP + protein N-phospho-L-histidine.</text>
        <dbReference type="EC" id="2.7.13.3"/>
    </reaction>
</comment>
<dbReference type="InterPro" id="IPR050736">
    <property type="entry name" value="Sensor_HK_Regulatory"/>
</dbReference>
<dbReference type="SUPFAM" id="SSF55874">
    <property type="entry name" value="ATPase domain of HSP90 chaperone/DNA topoisomerase II/histidine kinase"/>
    <property type="match status" value="1"/>
</dbReference>
<dbReference type="InterPro" id="IPR005467">
    <property type="entry name" value="His_kinase_dom"/>
</dbReference>
<gene>
    <name evidence="8" type="ORF">KSB_25100</name>
</gene>
<dbReference type="InterPro" id="IPR029016">
    <property type="entry name" value="GAF-like_dom_sf"/>
</dbReference>
<organism evidence="8 9">
    <name type="scientific">Ktedonobacter robiniae</name>
    <dbReference type="NCBI Taxonomy" id="2778365"/>
    <lineage>
        <taxon>Bacteria</taxon>
        <taxon>Bacillati</taxon>
        <taxon>Chloroflexota</taxon>
        <taxon>Ktedonobacteria</taxon>
        <taxon>Ktedonobacterales</taxon>
        <taxon>Ktedonobacteraceae</taxon>
        <taxon>Ktedonobacter</taxon>
    </lineage>
</organism>
<dbReference type="EC" id="2.7.13.3" evidence="2"/>
<proteinExistence type="predicted"/>
<dbReference type="Gene3D" id="3.30.565.10">
    <property type="entry name" value="Histidine kinase-like ATPase, C-terminal domain"/>
    <property type="match status" value="1"/>
</dbReference>
<dbReference type="InterPro" id="IPR036097">
    <property type="entry name" value="HisK_dim/P_sf"/>
</dbReference>
<dbReference type="PANTHER" id="PTHR43711">
    <property type="entry name" value="TWO-COMPONENT HISTIDINE KINASE"/>
    <property type="match status" value="1"/>
</dbReference>
<dbReference type="Gene3D" id="1.10.287.130">
    <property type="match status" value="1"/>
</dbReference>
<evidence type="ECO:0000256" key="5">
    <source>
        <dbReference type="ARBA" id="ARBA00023012"/>
    </source>
</evidence>
<evidence type="ECO:0000313" key="8">
    <source>
        <dbReference type="EMBL" id="GHO54035.1"/>
    </source>
</evidence>
<dbReference type="SMART" id="SM00388">
    <property type="entry name" value="HisKA"/>
    <property type="match status" value="1"/>
</dbReference>
<dbReference type="PROSITE" id="PS50109">
    <property type="entry name" value="HIS_KIN"/>
    <property type="match status" value="1"/>
</dbReference>
<sequence>MTTPISTEYEGKLSAGLARLARVINTESEPEPIYEAILREAQSLVACEQAHLYIYGYGLDGQAHPSFLVNLAAAESTTSAPSVRVEVLSAERAACLMAEEELLVRAVALRETVTGLVKGSQEKTLGVFPLEARGRLQGLLALRQTRCLVDDEITVGARLGELAATALALLASQRHQQESEVRFLSRLAHELRSPLNAINGYLDLSLSGVGGELSEQQREFMQRARVGSEYLYALLEDLLLLGRANTGQLRLRKQVTHLSELVTNALEDLELTLEDAEIQVSTQLADLPPIYADPIRLQQVLRNFFSYLVAQARPQDQLLLLASVEAEGETPIEEDRPEENGRWLHLELEGPLGDHQETQESEKGVLASETLRALAIARLIIEQHGGVLAQEERAGGRCALLARLPIVLS</sequence>
<dbReference type="InterPro" id="IPR036890">
    <property type="entry name" value="HATPase_C_sf"/>
</dbReference>
<accession>A0ABQ3UMU7</accession>
<reference evidence="8 9" key="1">
    <citation type="journal article" date="2021" name="Int. J. Syst. Evol. Microbiol.">
        <title>Reticulibacter mediterranei gen. nov., sp. nov., within the new family Reticulibacteraceae fam. nov., and Ktedonospora formicarum gen. nov., sp. nov., Ktedonobacter robiniae sp. nov., Dictyobacter formicarum sp. nov. and Dictyobacter arantiisoli sp. nov., belonging to the class Ktedonobacteria.</title>
        <authorList>
            <person name="Yabe S."/>
            <person name="Zheng Y."/>
            <person name="Wang C.M."/>
            <person name="Sakai Y."/>
            <person name="Abe K."/>
            <person name="Yokota A."/>
            <person name="Donadio S."/>
            <person name="Cavaletti L."/>
            <person name="Monciardini P."/>
        </authorList>
    </citation>
    <scope>NUCLEOTIDE SEQUENCE [LARGE SCALE GENOMIC DNA]</scope>
    <source>
        <strain evidence="8 9">SOSP1-30</strain>
    </source>
</reference>
<evidence type="ECO:0000256" key="3">
    <source>
        <dbReference type="ARBA" id="ARBA00022679"/>
    </source>
</evidence>
<keyword evidence="9" id="KW-1185">Reference proteome</keyword>
<dbReference type="InterPro" id="IPR003661">
    <property type="entry name" value="HisK_dim/P_dom"/>
</dbReference>
<keyword evidence="6" id="KW-0175">Coiled coil</keyword>
<keyword evidence="5" id="KW-0902">Two-component regulatory system</keyword>
<name>A0ABQ3UMU7_9CHLR</name>
<dbReference type="PANTHER" id="PTHR43711:SF1">
    <property type="entry name" value="HISTIDINE KINASE 1"/>
    <property type="match status" value="1"/>
</dbReference>
<evidence type="ECO:0000256" key="2">
    <source>
        <dbReference type="ARBA" id="ARBA00012438"/>
    </source>
</evidence>
<protein>
    <recommendedName>
        <fullName evidence="2">histidine kinase</fullName>
        <ecNumber evidence="2">2.7.13.3</ecNumber>
    </recommendedName>
</protein>
<dbReference type="Pfam" id="PF00512">
    <property type="entry name" value="HisKA"/>
    <property type="match status" value="1"/>
</dbReference>
<comment type="caution">
    <text evidence="8">The sequence shown here is derived from an EMBL/GenBank/DDBJ whole genome shotgun (WGS) entry which is preliminary data.</text>
</comment>
<dbReference type="RefSeq" id="WP_201370793.1">
    <property type="nucleotide sequence ID" value="NZ_BNJG01000001.1"/>
</dbReference>
<dbReference type="SUPFAM" id="SSF55781">
    <property type="entry name" value="GAF domain-like"/>
    <property type="match status" value="1"/>
</dbReference>
<dbReference type="EMBL" id="BNJG01000001">
    <property type="protein sequence ID" value="GHO54035.1"/>
    <property type="molecule type" value="Genomic_DNA"/>
</dbReference>
<evidence type="ECO:0000259" key="7">
    <source>
        <dbReference type="PROSITE" id="PS50109"/>
    </source>
</evidence>
<evidence type="ECO:0000313" key="9">
    <source>
        <dbReference type="Proteomes" id="UP000654345"/>
    </source>
</evidence>
<evidence type="ECO:0000256" key="4">
    <source>
        <dbReference type="ARBA" id="ARBA00022777"/>
    </source>
</evidence>
<feature type="domain" description="Histidine kinase" evidence="7">
    <location>
        <begin position="186"/>
        <end position="408"/>
    </location>
</feature>
<dbReference type="SUPFAM" id="SSF47384">
    <property type="entry name" value="Homodimeric domain of signal transducing histidine kinase"/>
    <property type="match status" value="1"/>
</dbReference>
<keyword evidence="4" id="KW-0418">Kinase</keyword>
<evidence type="ECO:0000256" key="6">
    <source>
        <dbReference type="SAM" id="Coils"/>
    </source>
</evidence>
<dbReference type="Gene3D" id="3.30.450.40">
    <property type="match status" value="1"/>
</dbReference>